<dbReference type="RefSeq" id="WP_371118272.1">
    <property type="nucleotide sequence ID" value="NZ_FNJQ01000012.1"/>
</dbReference>
<sequence length="152" mass="17703">MNMPLKVDSRTTQETTFTRVIERDDRVEGGDTEFSRELLEQEDSLSTEQLDKLLKQIDEQGARLSRTPTYDELKSYRTLIKNFVGEAVNRMYELHSQAGWDRMGRQKVYTTVRRIDKKLEEMAEKIRLGQADQLAIVASHDAIRGMLVDLYM</sequence>
<gene>
    <name evidence="1" type="ORF">SAMN05216366_11243</name>
</gene>
<dbReference type="Proteomes" id="UP000182412">
    <property type="component" value="Unassembled WGS sequence"/>
</dbReference>
<dbReference type="AlphaFoldDB" id="A0A1H0RIQ6"/>
<dbReference type="InterPro" id="IPR024042">
    <property type="entry name" value="TM1646-like_dom_sf"/>
</dbReference>
<reference evidence="1 2" key="1">
    <citation type="submission" date="2016-10" db="EMBL/GenBank/DDBJ databases">
        <authorList>
            <person name="de Groot N.N."/>
        </authorList>
    </citation>
    <scope>NUCLEOTIDE SEQUENCE [LARGE SCALE GENOMIC DNA]</scope>
    <source>
        <strain evidence="1 2">S137</strain>
    </source>
</reference>
<evidence type="ECO:0008006" key="3">
    <source>
        <dbReference type="Google" id="ProtNLM"/>
    </source>
</evidence>
<name>A0A1H0RIQ6_SELRU</name>
<dbReference type="EMBL" id="FNJQ01000012">
    <property type="protein sequence ID" value="SDP29404.1"/>
    <property type="molecule type" value="Genomic_DNA"/>
</dbReference>
<dbReference type="Pfam" id="PF03885">
    <property type="entry name" value="DUF327"/>
    <property type="match status" value="1"/>
</dbReference>
<organism evidence="1 2">
    <name type="scientific">Selenomonas ruminantium</name>
    <dbReference type="NCBI Taxonomy" id="971"/>
    <lineage>
        <taxon>Bacteria</taxon>
        <taxon>Bacillati</taxon>
        <taxon>Bacillota</taxon>
        <taxon>Negativicutes</taxon>
        <taxon>Selenomonadales</taxon>
        <taxon>Selenomonadaceae</taxon>
        <taxon>Selenomonas</taxon>
    </lineage>
</organism>
<evidence type="ECO:0000313" key="2">
    <source>
        <dbReference type="Proteomes" id="UP000182412"/>
    </source>
</evidence>
<protein>
    <recommendedName>
        <fullName evidence="3">DUF327 domain-containing protein</fullName>
    </recommendedName>
</protein>
<evidence type="ECO:0000313" key="1">
    <source>
        <dbReference type="EMBL" id="SDP29404.1"/>
    </source>
</evidence>
<proteinExistence type="predicted"/>
<dbReference type="Gene3D" id="1.20.120.490">
    <property type="entry name" value="Hypothetical protein TM1646-like domain"/>
    <property type="match status" value="1"/>
</dbReference>
<dbReference type="InterPro" id="IPR005585">
    <property type="entry name" value="DUF327"/>
</dbReference>
<accession>A0A1H0RIQ6</accession>
<dbReference type="SUPFAM" id="SSF158397">
    <property type="entry name" value="TM1646-like"/>
    <property type="match status" value="1"/>
</dbReference>